<protein>
    <submittedName>
        <fullName evidence="1">Uncharacterized protein</fullName>
    </submittedName>
</protein>
<sequence>MELVKEDAIDRGLGWIGVGETGEEAIREERIRRGTNDEGWIGKDAEGLSYPEVRVLGCRRVMKFATVMRGFGIRVTRMNRAFKEGKEVQMSQARVTGGLSVHHKKINEFWHSLCLLDGLAGIPLGSATKMGRESVCSWLSGVLQAGPQLVARRCMREGADKVEDRHFSPTLLLGGRNTKGGLSLVDGLKSLKYIRGTELDAAGGIVGQDLKEEDFIIEVLDYAVSRIKAEGDVELQRRKQNGGAGGTKIMGDCISLYCDHNCPYGREEKGVLKEIVEEFESARVLAMSKAGKEMV</sequence>
<evidence type="ECO:0000313" key="2">
    <source>
        <dbReference type="Proteomes" id="UP001165082"/>
    </source>
</evidence>
<evidence type="ECO:0000313" key="1">
    <source>
        <dbReference type="EMBL" id="GMH58117.1"/>
    </source>
</evidence>
<organism evidence="1 2">
    <name type="scientific">Triparma retinervis</name>
    <dbReference type="NCBI Taxonomy" id="2557542"/>
    <lineage>
        <taxon>Eukaryota</taxon>
        <taxon>Sar</taxon>
        <taxon>Stramenopiles</taxon>
        <taxon>Ochrophyta</taxon>
        <taxon>Bolidophyceae</taxon>
        <taxon>Parmales</taxon>
        <taxon>Triparmaceae</taxon>
        <taxon>Triparma</taxon>
    </lineage>
</organism>
<dbReference type="AlphaFoldDB" id="A0A9W6ZVI3"/>
<accession>A0A9W6ZVI3</accession>
<dbReference type="EMBL" id="BRXZ01000943">
    <property type="protein sequence ID" value="GMH58117.1"/>
    <property type="molecule type" value="Genomic_DNA"/>
</dbReference>
<gene>
    <name evidence="1" type="ORF">TrRE_jg12464</name>
</gene>
<dbReference type="Proteomes" id="UP001165082">
    <property type="component" value="Unassembled WGS sequence"/>
</dbReference>
<name>A0A9W6ZVI3_9STRA</name>
<keyword evidence="2" id="KW-1185">Reference proteome</keyword>
<reference evidence="1" key="1">
    <citation type="submission" date="2022-07" db="EMBL/GenBank/DDBJ databases">
        <title>Genome analysis of Parmales, a sister group of diatoms, reveals the evolutionary specialization of diatoms from phago-mixotrophs to photoautotrophs.</title>
        <authorList>
            <person name="Ban H."/>
            <person name="Sato S."/>
            <person name="Yoshikawa S."/>
            <person name="Kazumasa Y."/>
            <person name="Nakamura Y."/>
            <person name="Ichinomiya M."/>
            <person name="Saitoh K."/>
            <person name="Sato N."/>
            <person name="Blanc-Mathieu R."/>
            <person name="Endo H."/>
            <person name="Kuwata A."/>
            <person name="Ogata H."/>
        </authorList>
    </citation>
    <scope>NUCLEOTIDE SEQUENCE</scope>
</reference>
<dbReference type="OrthoDB" id="206827at2759"/>
<comment type="caution">
    <text evidence="1">The sequence shown here is derived from an EMBL/GenBank/DDBJ whole genome shotgun (WGS) entry which is preliminary data.</text>
</comment>
<proteinExistence type="predicted"/>